<dbReference type="RefSeq" id="WP_073589633.1">
    <property type="nucleotide sequence ID" value="NZ_FRFD01000008.1"/>
</dbReference>
<feature type="transmembrane region" description="Helical" evidence="1">
    <location>
        <begin position="286"/>
        <end position="306"/>
    </location>
</feature>
<dbReference type="Pfam" id="PF05857">
    <property type="entry name" value="TraX"/>
    <property type="match status" value="2"/>
</dbReference>
<dbReference type="InterPro" id="IPR008875">
    <property type="entry name" value="TraX"/>
</dbReference>
<evidence type="ECO:0000256" key="1">
    <source>
        <dbReference type="SAM" id="Phobius"/>
    </source>
</evidence>
<feature type="transmembrane region" description="Helical" evidence="1">
    <location>
        <begin position="318"/>
        <end position="335"/>
    </location>
</feature>
<accession>A0A1M7YEM9</accession>
<reference evidence="2 3" key="1">
    <citation type="submission" date="2016-12" db="EMBL/GenBank/DDBJ databases">
        <authorList>
            <person name="Song W.-J."/>
            <person name="Kurnit D.M."/>
        </authorList>
    </citation>
    <scope>NUCLEOTIDE SEQUENCE [LARGE SCALE GENOMIC DNA]</scope>
    <source>
        <strain evidence="2 3">DSM 12503</strain>
    </source>
</reference>
<sequence>MEDIRAVPSFPEEKIRKRGIPGSTLKLIAIFTMLIDHTAAVILEQILVSRGFFVAYSNASFDSTNIQIYQIYEWMRNIGRIAFPIFCFLLVEGFRYTSNKRKYAIRLGLFALVSEIPFDLAFYERLFYSYHQNVFFTLLIGFLVIWGFQLIGSKLRDRKWLPLLSAAGAAGAGWIAFTSLQNGMYTYNTFMAGFTGEELSSVSFSMEKNAMIGTVVVVGAALLTMYLVRSRKEEMGVFLADCAVLAAGMLLADFLNTDYSGFGVLTIAVIYALRRNPVSSGVGGYIVLNVMSLSELAAIFALVPIALYNGERGLKLKYIFYAFYPVHLFILYLICRAMNII</sequence>
<dbReference type="OrthoDB" id="9781069at2"/>
<dbReference type="Proteomes" id="UP000184612">
    <property type="component" value="Unassembled WGS sequence"/>
</dbReference>
<feature type="transmembrane region" description="Helical" evidence="1">
    <location>
        <begin position="235"/>
        <end position="252"/>
    </location>
</feature>
<evidence type="ECO:0000313" key="3">
    <source>
        <dbReference type="Proteomes" id="UP000184612"/>
    </source>
</evidence>
<keyword evidence="1" id="KW-1133">Transmembrane helix</keyword>
<keyword evidence="1" id="KW-0472">Membrane</keyword>
<organism evidence="2 3">
    <name type="scientific">Anaerocolumna xylanovorans DSM 12503</name>
    <dbReference type="NCBI Taxonomy" id="1121345"/>
    <lineage>
        <taxon>Bacteria</taxon>
        <taxon>Bacillati</taxon>
        <taxon>Bacillota</taxon>
        <taxon>Clostridia</taxon>
        <taxon>Lachnospirales</taxon>
        <taxon>Lachnospiraceae</taxon>
        <taxon>Anaerocolumna</taxon>
    </lineage>
</organism>
<protein>
    <submittedName>
        <fullName evidence="2">TraX protein</fullName>
    </submittedName>
</protein>
<dbReference type="EMBL" id="FRFD01000008">
    <property type="protein sequence ID" value="SHO50958.1"/>
    <property type="molecule type" value="Genomic_DNA"/>
</dbReference>
<evidence type="ECO:0000313" key="2">
    <source>
        <dbReference type="EMBL" id="SHO50958.1"/>
    </source>
</evidence>
<name>A0A1M7YEM9_9FIRM</name>
<keyword evidence="1" id="KW-0812">Transmembrane</keyword>
<keyword evidence="3" id="KW-1185">Reference proteome</keyword>
<dbReference type="STRING" id="1121345.SAMN02745217_02986"/>
<feature type="transmembrane region" description="Helical" evidence="1">
    <location>
        <begin position="103"/>
        <end position="123"/>
    </location>
</feature>
<proteinExistence type="predicted"/>
<feature type="transmembrane region" description="Helical" evidence="1">
    <location>
        <begin position="129"/>
        <end position="148"/>
    </location>
</feature>
<feature type="transmembrane region" description="Helical" evidence="1">
    <location>
        <begin position="258"/>
        <end position="274"/>
    </location>
</feature>
<feature type="transmembrane region" description="Helical" evidence="1">
    <location>
        <begin position="210"/>
        <end position="228"/>
    </location>
</feature>
<gene>
    <name evidence="2" type="ORF">SAMN02745217_02986</name>
</gene>
<dbReference type="AlphaFoldDB" id="A0A1M7YEM9"/>
<feature type="transmembrane region" description="Helical" evidence="1">
    <location>
        <begin position="160"/>
        <end position="177"/>
    </location>
</feature>